<dbReference type="Proteomes" id="UP000321790">
    <property type="component" value="Unassembled WGS sequence"/>
</dbReference>
<protein>
    <submittedName>
        <fullName evidence="11">TonB-dependent receptor</fullName>
    </submittedName>
</protein>
<evidence type="ECO:0000313" key="11">
    <source>
        <dbReference type="EMBL" id="TXE13098.1"/>
    </source>
</evidence>
<evidence type="ECO:0000259" key="10">
    <source>
        <dbReference type="Pfam" id="PF07715"/>
    </source>
</evidence>
<evidence type="ECO:0000256" key="9">
    <source>
        <dbReference type="SAM" id="SignalP"/>
    </source>
</evidence>
<dbReference type="InterPro" id="IPR039426">
    <property type="entry name" value="TonB-dep_rcpt-like"/>
</dbReference>
<dbReference type="PANTHER" id="PTHR30069:SF29">
    <property type="entry name" value="HEMOGLOBIN AND HEMOGLOBIN-HAPTOGLOBIN-BINDING PROTEIN 1-RELATED"/>
    <property type="match status" value="1"/>
</dbReference>
<name>A0A5C7AWM0_9FLAO</name>
<comment type="similarity">
    <text evidence="8">Belongs to the TonB-dependent receptor family.</text>
</comment>
<dbReference type="GO" id="GO:0009279">
    <property type="term" value="C:cell outer membrane"/>
    <property type="evidence" value="ECO:0007669"/>
    <property type="project" value="UniProtKB-SubCell"/>
</dbReference>
<dbReference type="FunFam" id="2.170.130.10:FF:000003">
    <property type="entry name" value="SusC/RagA family TonB-linked outer membrane protein"/>
    <property type="match status" value="1"/>
</dbReference>
<accession>A0A5C7AWM0</accession>
<dbReference type="Gene3D" id="2.170.130.10">
    <property type="entry name" value="TonB-dependent receptor, plug domain"/>
    <property type="match status" value="1"/>
</dbReference>
<dbReference type="GO" id="GO:0044718">
    <property type="term" value="P:siderophore transmembrane transport"/>
    <property type="evidence" value="ECO:0007669"/>
    <property type="project" value="TreeGrafter"/>
</dbReference>
<feature type="chain" id="PRO_5022907962" evidence="9">
    <location>
        <begin position="39"/>
        <end position="1145"/>
    </location>
</feature>
<comment type="subcellular location">
    <subcellularLocation>
        <location evidence="1 8">Cell outer membrane</location>
        <topology evidence="1 8">Multi-pass membrane protein</topology>
    </subcellularLocation>
</comment>
<keyword evidence="3 8" id="KW-1134">Transmembrane beta strand</keyword>
<dbReference type="EMBL" id="VOSC01000012">
    <property type="protein sequence ID" value="TXE13098.1"/>
    <property type="molecule type" value="Genomic_DNA"/>
</dbReference>
<keyword evidence="12" id="KW-1185">Reference proteome</keyword>
<dbReference type="InterPro" id="IPR012910">
    <property type="entry name" value="Plug_dom"/>
</dbReference>
<dbReference type="Gene3D" id="2.60.40.1120">
    <property type="entry name" value="Carboxypeptidase-like, regulatory domain"/>
    <property type="match status" value="1"/>
</dbReference>
<keyword evidence="5 9" id="KW-0732">Signal</keyword>
<sequence>MKKKSPTIRGRFCPSLKFDLKMKLSVLFFFVSFMTLQANDTYSQQTKITLELNNVTVSELLDEIEASTQFRFIYKLKDINLNRKVSVNVNKQEITTILESVFKTTTTDYNVIKKRVYLIEKKDKPAVNINNLNTSVLKPQKITIKGIVTDENGVPLPGANILEKGTSNGTQTDFDGNYTLNVENTNAILVVSYLGYVTKEIPVNNKSTINVVMIEDSAKLDEVVVVGYGKQKRATITGSVATVQSKDLVQTPTTNTTQSLAGRLPGLVVTQNDGQPGGDQANVRIRGFGNALVIVDGVPRDYQQLDPNEIESISVLKDASAAVYGARAGNGVILVTTKRGKIGRPKINFSSSITFQQPTFLPEIADAASYADYVQRAERLEGVAEADLTYSNEDIVRFKAGTEEGFKGTDWQDVVLKDWSMMHQHNVNVRGGTEKVKYFGSVGALQQNSLLESGDGKFERYNIGLTLDADISDRLTVGLNLKYREQETETPVNVDNGEDAYRRIFRFIASSNPAIQRNPDGLLTASHPLGQSAVAYSNSSITGFFLDKRKQFDLIANFDYDIPVSGLSAFGKLAFQRSSNLSRKIRTPFTTYDHDFVTGESTESFTTNIADTRVSNDDFSRITTQVGLDFSRTFGVHNLSAKAIYENIYTDTYNFYALRNNPLTIDQPFLFAAIGEQQVGDNFSQNGRSAFIGRVNYDYKEKFLLEALYRLDANIQFPTETRWGLFPGISLGWVMSKEDFLSDSSTVDFLKIRASVASLGFDNISNFDYLSGYSLRNAINQQYLYEGQEFLTTLRTEGLANPNITWEEMTTYNLGLDATFWNSALGIEFDAFYRKRTGLLATRQDALPDTFGAVLPRENLEERDNRGFELVLTHKNTIGDLNINISGNVTWTREKFVKVIEREFDLDDPDDARLNQRTGQWVNRRFGYRTDGFYDTQEEIDNDGLEYPQLGEPKLGDVKYVDRNGDNIIDFRDQEVIGRNQTPEWFFGLNVNLEYKGFDFAMLWQGATNFDVVPNDLELAATTSIGFVPFQYQVDHSWNPDNPSAAKLPAPSTIGLNQHNDATLDIYQRDATYARLKSLTLGYSIPQSFLNKINVKNARIYLAGYNLLTLQKKNIFNIDPEARSQDGIATYPVQRNVSLGINVGL</sequence>
<evidence type="ECO:0000256" key="4">
    <source>
        <dbReference type="ARBA" id="ARBA00022692"/>
    </source>
</evidence>
<gene>
    <name evidence="11" type="ORF">FUA26_04700</name>
</gene>
<evidence type="ECO:0000256" key="2">
    <source>
        <dbReference type="ARBA" id="ARBA00022448"/>
    </source>
</evidence>
<keyword evidence="11" id="KW-0675">Receptor</keyword>
<dbReference type="Gene3D" id="2.40.170.20">
    <property type="entry name" value="TonB-dependent receptor, beta-barrel domain"/>
    <property type="match status" value="1"/>
</dbReference>
<dbReference type="SUPFAM" id="SSF49464">
    <property type="entry name" value="Carboxypeptidase regulatory domain-like"/>
    <property type="match status" value="1"/>
</dbReference>
<feature type="signal peptide" evidence="9">
    <location>
        <begin position="1"/>
        <end position="38"/>
    </location>
</feature>
<dbReference type="InterPro" id="IPR023997">
    <property type="entry name" value="TonB-dep_OMP_SusC/RagA_CS"/>
</dbReference>
<evidence type="ECO:0000256" key="8">
    <source>
        <dbReference type="PROSITE-ProRule" id="PRU01360"/>
    </source>
</evidence>
<dbReference type="FunFam" id="2.60.40.1120:FF:000003">
    <property type="entry name" value="Outer membrane protein Omp121"/>
    <property type="match status" value="1"/>
</dbReference>
<evidence type="ECO:0000256" key="1">
    <source>
        <dbReference type="ARBA" id="ARBA00004571"/>
    </source>
</evidence>
<comment type="caution">
    <text evidence="11">The sequence shown here is derived from an EMBL/GenBank/DDBJ whole genome shotgun (WGS) entry which is preliminary data.</text>
</comment>
<dbReference type="InterPro" id="IPR023996">
    <property type="entry name" value="TonB-dep_OMP_SusC/RagA"/>
</dbReference>
<evidence type="ECO:0000256" key="3">
    <source>
        <dbReference type="ARBA" id="ARBA00022452"/>
    </source>
</evidence>
<keyword evidence="6 8" id="KW-0472">Membrane</keyword>
<dbReference type="Pfam" id="PF13715">
    <property type="entry name" value="CarbopepD_reg_2"/>
    <property type="match status" value="1"/>
</dbReference>
<dbReference type="InterPro" id="IPR008969">
    <property type="entry name" value="CarboxyPept-like_regulatory"/>
</dbReference>
<dbReference type="NCBIfam" id="TIGR04056">
    <property type="entry name" value="OMP_RagA_SusC"/>
    <property type="match status" value="1"/>
</dbReference>
<dbReference type="PANTHER" id="PTHR30069">
    <property type="entry name" value="TONB-DEPENDENT OUTER MEMBRANE RECEPTOR"/>
    <property type="match status" value="1"/>
</dbReference>
<dbReference type="InterPro" id="IPR036942">
    <property type="entry name" value="Beta-barrel_TonB_sf"/>
</dbReference>
<evidence type="ECO:0000256" key="5">
    <source>
        <dbReference type="ARBA" id="ARBA00022729"/>
    </source>
</evidence>
<dbReference type="GO" id="GO:0015344">
    <property type="term" value="F:siderophore uptake transmembrane transporter activity"/>
    <property type="evidence" value="ECO:0007669"/>
    <property type="project" value="TreeGrafter"/>
</dbReference>
<dbReference type="InterPro" id="IPR037066">
    <property type="entry name" value="Plug_dom_sf"/>
</dbReference>
<dbReference type="Pfam" id="PF07715">
    <property type="entry name" value="Plug"/>
    <property type="match status" value="1"/>
</dbReference>
<organism evidence="11 12">
    <name type="scientific">Seonamhaeicola algicola</name>
    <dbReference type="NCBI Taxonomy" id="1719036"/>
    <lineage>
        <taxon>Bacteria</taxon>
        <taxon>Pseudomonadati</taxon>
        <taxon>Bacteroidota</taxon>
        <taxon>Flavobacteriia</taxon>
        <taxon>Flavobacteriales</taxon>
        <taxon>Flavobacteriaceae</taxon>
    </lineage>
</organism>
<dbReference type="AlphaFoldDB" id="A0A5C7AWM0"/>
<evidence type="ECO:0000313" key="12">
    <source>
        <dbReference type="Proteomes" id="UP000321790"/>
    </source>
</evidence>
<dbReference type="SUPFAM" id="SSF56935">
    <property type="entry name" value="Porins"/>
    <property type="match status" value="1"/>
</dbReference>
<keyword evidence="4 8" id="KW-0812">Transmembrane</keyword>
<dbReference type="PROSITE" id="PS52016">
    <property type="entry name" value="TONB_DEPENDENT_REC_3"/>
    <property type="match status" value="1"/>
</dbReference>
<proteinExistence type="inferred from homology"/>
<evidence type="ECO:0000256" key="6">
    <source>
        <dbReference type="ARBA" id="ARBA00023136"/>
    </source>
</evidence>
<feature type="domain" description="TonB-dependent receptor plug" evidence="10">
    <location>
        <begin position="235"/>
        <end position="332"/>
    </location>
</feature>
<dbReference type="NCBIfam" id="TIGR04057">
    <property type="entry name" value="SusC_RagA_signa"/>
    <property type="match status" value="1"/>
</dbReference>
<dbReference type="OrthoDB" id="9768177at2"/>
<evidence type="ECO:0000256" key="7">
    <source>
        <dbReference type="ARBA" id="ARBA00023237"/>
    </source>
</evidence>
<keyword evidence="7 8" id="KW-0998">Cell outer membrane</keyword>
<keyword evidence="2 8" id="KW-0813">Transport</keyword>
<reference evidence="12" key="1">
    <citation type="submission" date="2019-08" db="EMBL/GenBank/DDBJ databases">
        <title>Seonamhaeicola sediminis sp. nov., isolated from marine sediment.</title>
        <authorList>
            <person name="Cao W.R."/>
        </authorList>
    </citation>
    <scope>NUCLEOTIDE SEQUENCE [LARGE SCALE GENOMIC DNA]</scope>
    <source>
        <strain evidence="12">Gy8</strain>
    </source>
</reference>